<sequence>MTIRIQANIEPPYFRLWRDDFLPAPWQARPISRAPWLASGETKAPASEIGKRSSGESFSFFIQFLAE</sequence>
<evidence type="ECO:0000313" key="1">
    <source>
        <dbReference type="EMBL" id="QAT16926.1"/>
    </source>
</evidence>
<dbReference type="EMBL" id="CP019384">
    <property type="protein sequence ID" value="QAT16926.1"/>
    <property type="molecule type" value="Genomic_DNA"/>
</dbReference>
<keyword evidence="2" id="KW-1185">Reference proteome</keyword>
<name>A0A410P433_VELA1</name>
<evidence type="ECO:0000313" key="2">
    <source>
        <dbReference type="Proteomes" id="UP000287243"/>
    </source>
</evidence>
<dbReference type="Proteomes" id="UP000287243">
    <property type="component" value="Chromosome"/>
</dbReference>
<gene>
    <name evidence="1" type="ORF">BU251_03860</name>
</gene>
<organism evidence="1 2">
    <name type="scientific">Velamenicoccus archaeovorus</name>
    <dbReference type="NCBI Taxonomy" id="1930593"/>
    <lineage>
        <taxon>Bacteria</taxon>
        <taxon>Pseudomonadati</taxon>
        <taxon>Candidatus Omnitrophota</taxon>
        <taxon>Candidatus Velamenicoccus</taxon>
    </lineage>
</organism>
<dbReference type="AlphaFoldDB" id="A0A410P433"/>
<dbReference type="KEGG" id="vai:BU251_03860"/>
<accession>A0A410P433</accession>
<protein>
    <submittedName>
        <fullName evidence="1">Uncharacterized protein</fullName>
    </submittedName>
</protein>
<proteinExistence type="predicted"/>
<reference evidence="1 2" key="1">
    <citation type="submission" date="2017-01" db="EMBL/GenBank/DDBJ databases">
        <title>First insights into the biology of 'candidatus Vampirococcus archaeovorus'.</title>
        <authorList>
            <person name="Kizina J."/>
            <person name="Jordan S."/>
            <person name="Stueber K."/>
            <person name="Reinhardt R."/>
            <person name="Harder J."/>
        </authorList>
    </citation>
    <scope>NUCLEOTIDE SEQUENCE [LARGE SCALE GENOMIC DNA]</scope>
    <source>
        <strain evidence="1 2">LiM</strain>
    </source>
</reference>